<evidence type="ECO:0000256" key="4">
    <source>
        <dbReference type="ARBA" id="ARBA00023125"/>
    </source>
</evidence>
<evidence type="ECO:0000256" key="2">
    <source>
        <dbReference type="ARBA" id="ARBA00023015"/>
    </source>
</evidence>
<organism evidence="9 10">
    <name type="scientific">Streptosporangium sandarakinum</name>
    <dbReference type="NCBI Taxonomy" id="1260955"/>
    <lineage>
        <taxon>Bacteria</taxon>
        <taxon>Bacillati</taxon>
        <taxon>Actinomycetota</taxon>
        <taxon>Actinomycetes</taxon>
        <taxon>Streptosporangiales</taxon>
        <taxon>Streptosporangiaceae</taxon>
        <taxon>Streptosporangium</taxon>
    </lineage>
</organism>
<proteinExistence type="inferred from homology"/>
<protein>
    <submittedName>
        <fullName evidence="9">RNA polymerase sigma-70 factor (Sigma-E family)</fullName>
    </submittedName>
</protein>
<dbReference type="Gene3D" id="1.10.10.10">
    <property type="entry name" value="Winged helix-like DNA-binding domain superfamily/Winged helix DNA-binding domain"/>
    <property type="match status" value="1"/>
</dbReference>
<keyword evidence="2" id="KW-0805">Transcription regulation</keyword>
<keyword evidence="5" id="KW-0804">Transcription</keyword>
<dbReference type="Pfam" id="PF04542">
    <property type="entry name" value="Sigma70_r2"/>
    <property type="match status" value="1"/>
</dbReference>
<evidence type="ECO:0000256" key="1">
    <source>
        <dbReference type="ARBA" id="ARBA00010641"/>
    </source>
</evidence>
<dbReference type="PANTHER" id="PTHR43133">
    <property type="entry name" value="RNA POLYMERASE ECF-TYPE SIGMA FACTO"/>
    <property type="match status" value="1"/>
</dbReference>
<comment type="similarity">
    <text evidence="1">Belongs to the sigma-70 factor family. ECF subfamily.</text>
</comment>
<feature type="region of interest" description="Disordered" evidence="6">
    <location>
        <begin position="165"/>
        <end position="187"/>
    </location>
</feature>
<comment type="caution">
    <text evidence="9">The sequence shown here is derived from an EMBL/GenBank/DDBJ whole genome shotgun (WGS) entry which is preliminary data.</text>
</comment>
<name>A0A852UPS1_9ACTN</name>
<evidence type="ECO:0000256" key="3">
    <source>
        <dbReference type="ARBA" id="ARBA00023082"/>
    </source>
</evidence>
<evidence type="ECO:0000313" key="10">
    <source>
        <dbReference type="Proteomes" id="UP000576393"/>
    </source>
</evidence>
<evidence type="ECO:0000256" key="5">
    <source>
        <dbReference type="ARBA" id="ARBA00023163"/>
    </source>
</evidence>
<dbReference type="GO" id="GO:0016987">
    <property type="term" value="F:sigma factor activity"/>
    <property type="evidence" value="ECO:0007669"/>
    <property type="project" value="UniProtKB-KW"/>
</dbReference>
<dbReference type="NCBIfam" id="TIGR02937">
    <property type="entry name" value="sigma70-ECF"/>
    <property type="match status" value="1"/>
</dbReference>
<evidence type="ECO:0000259" key="8">
    <source>
        <dbReference type="Pfam" id="PF08281"/>
    </source>
</evidence>
<keyword evidence="10" id="KW-1185">Reference proteome</keyword>
<dbReference type="CDD" id="cd06171">
    <property type="entry name" value="Sigma70_r4"/>
    <property type="match status" value="1"/>
</dbReference>
<dbReference type="InterPro" id="IPR013325">
    <property type="entry name" value="RNA_pol_sigma_r2"/>
</dbReference>
<feature type="domain" description="RNA polymerase sigma-70 region 2" evidence="7">
    <location>
        <begin position="12"/>
        <end position="79"/>
    </location>
</feature>
<dbReference type="PANTHER" id="PTHR43133:SF50">
    <property type="entry name" value="ECF RNA POLYMERASE SIGMA FACTOR SIGM"/>
    <property type="match status" value="1"/>
</dbReference>
<dbReference type="GO" id="GO:0003677">
    <property type="term" value="F:DNA binding"/>
    <property type="evidence" value="ECO:0007669"/>
    <property type="project" value="UniProtKB-KW"/>
</dbReference>
<keyword evidence="3" id="KW-0731">Sigma factor</keyword>
<dbReference type="NCBIfam" id="TIGR02983">
    <property type="entry name" value="SigE-fam_strep"/>
    <property type="match status" value="1"/>
</dbReference>
<dbReference type="AlphaFoldDB" id="A0A852UPS1"/>
<dbReference type="InterPro" id="IPR036388">
    <property type="entry name" value="WH-like_DNA-bd_sf"/>
</dbReference>
<dbReference type="Proteomes" id="UP000576393">
    <property type="component" value="Unassembled WGS sequence"/>
</dbReference>
<dbReference type="Gene3D" id="1.10.1740.10">
    <property type="match status" value="1"/>
</dbReference>
<evidence type="ECO:0000259" key="7">
    <source>
        <dbReference type="Pfam" id="PF04542"/>
    </source>
</evidence>
<dbReference type="EMBL" id="JACCCO010000001">
    <property type="protein sequence ID" value="NYF38179.1"/>
    <property type="molecule type" value="Genomic_DNA"/>
</dbReference>
<dbReference type="SUPFAM" id="SSF88659">
    <property type="entry name" value="Sigma3 and sigma4 domains of RNA polymerase sigma factors"/>
    <property type="match status" value="1"/>
</dbReference>
<dbReference type="SUPFAM" id="SSF88946">
    <property type="entry name" value="Sigma2 domain of RNA polymerase sigma factors"/>
    <property type="match status" value="1"/>
</dbReference>
<dbReference type="RefSeq" id="WP_179817970.1">
    <property type="nucleotide sequence ID" value="NZ_JACCCO010000001.1"/>
</dbReference>
<feature type="domain" description="RNA polymerase sigma factor 70 region 4 type 2" evidence="8">
    <location>
        <begin position="105"/>
        <end position="157"/>
    </location>
</feature>
<dbReference type="InterPro" id="IPR007627">
    <property type="entry name" value="RNA_pol_sigma70_r2"/>
</dbReference>
<evidence type="ECO:0000256" key="6">
    <source>
        <dbReference type="SAM" id="MobiDB-lite"/>
    </source>
</evidence>
<dbReference type="InterPro" id="IPR039425">
    <property type="entry name" value="RNA_pol_sigma-70-like"/>
</dbReference>
<dbReference type="InterPro" id="IPR013324">
    <property type="entry name" value="RNA_pol_sigma_r3/r4-like"/>
</dbReference>
<gene>
    <name evidence="9" type="ORF">HDA43_000338</name>
</gene>
<sequence>MAGTRDDEFAHFVEATRPALRRAAFQLSDDWYEADDLVQRTLMALHRHWERLDHHEKINAYARTVMTRLLISDRRSHRWSREVLDDSLPESAPATDPYATLGDRLMLMDALAALGPRQRAAIVLRYWEDRSVEETARAMGSGCSTVRSQTVRGLAALRSVLQAEGDGNVEDAPDEALSGPCGEPELN</sequence>
<keyword evidence="4" id="KW-0238">DNA-binding</keyword>
<dbReference type="Pfam" id="PF08281">
    <property type="entry name" value="Sigma70_r4_2"/>
    <property type="match status" value="1"/>
</dbReference>
<dbReference type="GO" id="GO:0006352">
    <property type="term" value="P:DNA-templated transcription initiation"/>
    <property type="evidence" value="ECO:0007669"/>
    <property type="project" value="InterPro"/>
</dbReference>
<dbReference type="InterPro" id="IPR014325">
    <property type="entry name" value="RNA_pol_sigma-E_actinobac"/>
</dbReference>
<evidence type="ECO:0000313" key="9">
    <source>
        <dbReference type="EMBL" id="NYF38179.1"/>
    </source>
</evidence>
<accession>A0A852UPS1</accession>
<reference evidence="9 10" key="1">
    <citation type="submission" date="2020-07" db="EMBL/GenBank/DDBJ databases">
        <title>Sequencing the genomes of 1000 actinobacteria strains.</title>
        <authorList>
            <person name="Klenk H.-P."/>
        </authorList>
    </citation>
    <scope>NUCLEOTIDE SEQUENCE [LARGE SCALE GENOMIC DNA]</scope>
    <source>
        <strain evidence="9 10">DSM 45763</strain>
    </source>
</reference>
<dbReference type="InterPro" id="IPR013249">
    <property type="entry name" value="RNA_pol_sigma70_r4_t2"/>
</dbReference>
<dbReference type="InterPro" id="IPR014284">
    <property type="entry name" value="RNA_pol_sigma-70_dom"/>
</dbReference>